<gene>
    <name evidence="4" type="ORF">POI8812_03252</name>
</gene>
<dbReference type="AlphaFoldDB" id="A0A2R8AFD2"/>
<dbReference type="InterPro" id="IPR013517">
    <property type="entry name" value="FG-GAP"/>
</dbReference>
<dbReference type="Pfam" id="PF13517">
    <property type="entry name" value="FG-GAP_3"/>
    <property type="match status" value="2"/>
</dbReference>
<dbReference type="EMBL" id="OMKW01000004">
    <property type="protein sequence ID" value="SPF30907.1"/>
    <property type="molecule type" value="Genomic_DNA"/>
</dbReference>
<feature type="signal peptide" evidence="2">
    <location>
        <begin position="1"/>
        <end position="16"/>
    </location>
</feature>
<dbReference type="InterPro" id="IPR027039">
    <property type="entry name" value="Crtac1"/>
</dbReference>
<dbReference type="OrthoDB" id="1488578at2"/>
<reference evidence="4 5" key="1">
    <citation type="submission" date="2018-03" db="EMBL/GenBank/DDBJ databases">
        <authorList>
            <person name="Keele B.F."/>
        </authorList>
    </citation>
    <scope>NUCLEOTIDE SEQUENCE [LARGE SCALE GENOMIC DNA]</scope>
    <source>
        <strain evidence="4 5">CeCT 8812</strain>
    </source>
</reference>
<evidence type="ECO:0000259" key="3">
    <source>
        <dbReference type="Pfam" id="PF07593"/>
    </source>
</evidence>
<keyword evidence="1 2" id="KW-0732">Signal</keyword>
<accession>A0A2R8AFD2</accession>
<organism evidence="4 5">
    <name type="scientific">Pontivivens insulae</name>
    <dbReference type="NCBI Taxonomy" id="1639689"/>
    <lineage>
        <taxon>Bacteria</taxon>
        <taxon>Pseudomonadati</taxon>
        <taxon>Pseudomonadota</taxon>
        <taxon>Alphaproteobacteria</taxon>
        <taxon>Rhodobacterales</taxon>
        <taxon>Paracoccaceae</taxon>
        <taxon>Pontivivens</taxon>
    </lineage>
</organism>
<evidence type="ECO:0000256" key="2">
    <source>
        <dbReference type="SAM" id="SignalP"/>
    </source>
</evidence>
<dbReference type="Gene3D" id="2.130.10.130">
    <property type="entry name" value="Integrin alpha, N-terminal"/>
    <property type="match status" value="1"/>
</dbReference>
<name>A0A2R8AFD2_9RHOB</name>
<dbReference type="InterPro" id="IPR011519">
    <property type="entry name" value="UnbV_ASPIC"/>
</dbReference>
<dbReference type="Proteomes" id="UP000244932">
    <property type="component" value="Unassembled WGS sequence"/>
</dbReference>
<dbReference type="RefSeq" id="WP_108783597.1">
    <property type="nucleotide sequence ID" value="NZ_OMKW01000004.1"/>
</dbReference>
<feature type="domain" description="ASPIC/UnbV" evidence="3">
    <location>
        <begin position="425"/>
        <end position="489"/>
    </location>
</feature>
<protein>
    <recommendedName>
        <fullName evidence="3">ASPIC/UnbV domain-containing protein</fullName>
    </recommendedName>
</protein>
<dbReference type="Pfam" id="PF07593">
    <property type="entry name" value="UnbV_ASPIC"/>
    <property type="match status" value="1"/>
</dbReference>
<dbReference type="InterPro" id="IPR028994">
    <property type="entry name" value="Integrin_alpha_N"/>
</dbReference>
<sequence length="494" mass="52820">MRKAIALLLAAGPAQAGPLFVEEAGFVHEYVGGWEHFVGGGVAVLDCNGDQRPDLVMAGGAEPMTLAVNRSDAGAPLQFETSTLPHTDVTGAWPLDVDGDGKLDLAVLRAGENLLLRGDGSCGFERANEDWGFEGGTRWSTAFSATWLDGAPALAIGNYVDRTDPEGPFGACDANELHRWTGEAFAAEALEPGFCPLSILISDATRSGTPMLRMSNDRHYYVRGGSEQMWTLSAEPRLLTEEDGWQTHLLWGMGIASRDLDGDGTAEVMLTSMGDQRLQINQGGHGWADAPFDRGTASQRPYTGGDGRPSTGWHSEFGDMNNDGRDDLFIAKGNVDQMPGLAHDDPDNLLMQDADGRFVEVGDVAGIASLARGRGGAMVDLNADGLLDLVVINRRAPALVYRNVSTETGNWVHIDVRDAAPNTRAVGGFIELEGPYGTQWREITVGGGHGGGQAVGHHFGIGDLTSTRARLHWPDGTVSPWQELTAGARHRLNR</sequence>
<evidence type="ECO:0000313" key="4">
    <source>
        <dbReference type="EMBL" id="SPF30907.1"/>
    </source>
</evidence>
<evidence type="ECO:0000256" key="1">
    <source>
        <dbReference type="ARBA" id="ARBA00022729"/>
    </source>
</evidence>
<dbReference type="PANTHER" id="PTHR16026:SF0">
    <property type="entry name" value="CARTILAGE ACIDIC PROTEIN 1"/>
    <property type="match status" value="1"/>
</dbReference>
<keyword evidence="5" id="KW-1185">Reference proteome</keyword>
<feature type="chain" id="PRO_5015338326" description="ASPIC/UnbV domain-containing protein" evidence="2">
    <location>
        <begin position="17"/>
        <end position="494"/>
    </location>
</feature>
<dbReference type="SUPFAM" id="SSF69318">
    <property type="entry name" value="Integrin alpha N-terminal domain"/>
    <property type="match status" value="1"/>
</dbReference>
<dbReference type="PANTHER" id="PTHR16026">
    <property type="entry name" value="CARTILAGE ACIDIC PROTEIN 1"/>
    <property type="match status" value="1"/>
</dbReference>
<proteinExistence type="predicted"/>
<evidence type="ECO:0000313" key="5">
    <source>
        <dbReference type="Proteomes" id="UP000244932"/>
    </source>
</evidence>